<protein>
    <submittedName>
        <fullName evidence="1">Uncharacterized protein</fullName>
    </submittedName>
</protein>
<proteinExistence type="predicted"/>
<evidence type="ECO:0000313" key="1">
    <source>
        <dbReference type="EMBL" id="MST48940.1"/>
    </source>
</evidence>
<organism evidence="1 2">
    <name type="scientific">Mobiluncus porci</name>
    <dbReference type="NCBI Taxonomy" id="2652278"/>
    <lineage>
        <taxon>Bacteria</taxon>
        <taxon>Bacillati</taxon>
        <taxon>Actinomycetota</taxon>
        <taxon>Actinomycetes</taxon>
        <taxon>Actinomycetales</taxon>
        <taxon>Actinomycetaceae</taxon>
        <taxon>Mobiluncus</taxon>
    </lineage>
</organism>
<sequence>MSTLENRQIKTTDKTYEIPDESYNYLDSDGVFDIDFSYLSDLTQIEYAGLTRIKTSESQTGTMGGFWYNFISLVIKEKHVRIYCRQMRGVSCFIVYT</sequence>
<gene>
    <name evidence="1" type="ORF">FYJ63_01495</name>
</gene>
<name>A0A7K0K1L4_9ACTO</name>
<dbReference type="EMBL" id="VUMY01000002">
    <property type="protein sequence ID" value="MST48940.1"/>
    <property type="molecule type" value="Genomic_DNA"/>
</dbReference>
<dbReference type="AlphaFoldDB" id="A0A7K0K1L4"/>
<comment type="caution">
    <text evidence="1">The sequence shown here is derived from an EMBL/GenBank/DDBJ whole genome shotgun (WGS) entry which is preliminary data.</text>
</comment>
<evidence type="ECO:0000313" key="2">
    <source>
        <dbReference type="Proteomes" id="UP000442535"/>
    </source>
</evidence>
<dbReference type="Proteomes" id="UP000442535">
    <property type="component" value="Unassembled WGS sequence"/>
</dbReference>
<keyword evidence="2" id="KW-1185">Reference proteome</keyword>
<reference evidence="1 2" key="1">
    <citation type="submission" date="2019-08" db="EMBL/GenBank/DDBJ databases">
        <title>In-depth cultivation of the pig gut microbiome towards novel bacterial diversity and tailored functional studies.</title>
        <authorList>
            <person name="Wylensek D."/>
            <person name="Hitch T.C.A."/>
            <person name="Clavel T."/>
        </authorList>
    </citation>
    <scope>NUCLEOTIDE SEQUENCE [LARGE SCALE GENOMIC DNA]</scope>
    <source>
        <strain evidence="1 2">RF-GAM-744-WT-7</strain>
    </source>
</reference>
<accession>A0A7K0K1L4</accession>